<dbReference type="Pfam" id="PF13424">
    <property type="entry name" value="TPR_12"/>
    <property type="match status" value="1"/>
</dbReference>
<dbReference type="AlphaFoldDB" id="A0AAD9V6C7"/>
<dbReference type="GO" id="GO:0016887">
    <property type="term" value="F:ATP hydrolysis activity"/>
    <property type="evidence" value="ECO:0007669"/>
    <property type="project" value="InterPro"/>
</dbReference>
<dbReference type="Gene3D" id="1.10.533.10">
    <property type="entry name" value="Death Domain, Fas"/>
    <property type="match status" value="1"/>
</dbReference>
<dbReference type="SUPFAM" id="SSF52540">
    <property type="entry name" value="P-loop containing nucleoside triphosphate hydrolases"/>
    <property type="match status" value="1"/>
</dbReference>
<evidence type="ECO:0000313" key="3">
    <source>
        <dbReference type="EMBL" id="KAK2562921.1"/>
    </source>
</evidence>
<evidence type="ECO:0000313" key="4">
    <source>
        <dbReference type="Proteomes" id="UP001249851"/>
    </source>
</evidence>
<dbReference type="SUPFAM" id="SSF47986">
    <property type="entry name" value="DEATH domain"/>
    <property type="match status" value="1"/>
</dbReference>
<feature type="repeat" description="TPR" evidence="1">
    <location>
        <begin position="674"/>
        <end position="707"/>
    </location>
</feature>
<dbReference type="Proteomes" id="UP001249851">
    <property type="component" value="Unassembled WGS sequence"/>
</dbReference>
<protein>
    <submittedName>
        <fullName evidence="3">WD repeat-containing protein</fullName>
    </submittedName>
</protein>
<evidence type="ECO:0000256" key="1">
    <source>
        <dbReference type="PROSITE-ProRule" id="PRU00339"/>
    </source>
</evidence>
<comment type="caution">
    <text evidence="3">The sequence shown here is derived from an EMBL/GenBank/DDBJ whole genome shotgun (WGS) entry which is preliminary data.</text>
</comment>
<name>A0AAD9V6C7_ACRCE</name>
<dbReference type="InterPro" id="IPR001875">
    <property type="entry name" value="DED_dom"/>
</dbReference>
<dbReference type="CDD" id="cd00009">
    <property type="entry name" value="AAA"/>
    <property type="match status" value="1"/>
</dbReference>
<dbReference type="Gene3D" id="3.40.50.300">
    <property type="entry name" value="P-loop containing nucleotide triphosphate hydrolases"/>
    <property type="match status" value="1"/>
</dbReference>
<organism evidence="3 4">
    <name type="scientific">Acropora cervicornis</name>
    <name type="common">Staghorn coral</name>
    <dbReference type="NCBI Taxonomy" id="6130"/>
    <lineage>
        <taxon>Eukaryota</taxon>
        <taxon>Metazoa</taxon>
        <taxon>Cnidaria</taxon>
        <taxon>Anthozoa</taxon>
        <taxon>Hexacorallia</taxon>
        <taxon>Scleractinia</taxon>
        <taxon>Astrocoeniina</taxon>
        <taxon>Acroporidae</taxon>
        <taxon>Acropora</taxon>
    </lineage>
</organism>
<dbReference type="PANTHER" id="PTHR47691">
    <property type="entry name" value="REGULATOR-RELATED"/>
    <property type="match status" value="1"/>
</dbReference>
<dbReference type="SUPFAM" id="SSF48452">
    <property type="entry name" value="TPR-like"/>
    <property type="match status" value="1"/>
</dbReference>
<proteinExistence type="predicted"/>
<keyword evidence="4" id="KW-1185">Reference proteome</keyword>
<dbReference type="Pfam" id="PF13181">
    <property type="entry name" value="TPR_8"/>
    <property type="match status" value="1"/>
</dbReference>
<feature type="domain" description="DED" evidence="2">
    <location>
        <begin position="7"/>
        <end position="85"/>
    </location>
</feature>
<dbReference type="InterPro" id="IPR027417">
    <property type="entry name" value="P-loop_NTPase"/>
</dbReference>
<dbReference type="PANTHER" id="PTHR47691:SF3">
    <property type="entry name" value="HTH-TYPE TRANSCRIPTIONAL REGULATOR RV0890C-RELATED"/>
    <property type="match status" value="1"/>
</dbReference>
<dbReference type="InterPro" id="IPR049945">
    <property type="entry name" value="AAA_22"/>
</dbReference>
<dbReference type="InterPro" id="IPR011990">
    <property type="entry name" value="TPR-like_helical_dom_sf"/>
</dbReference>
<keyword evidence="1" id="KW-0802">TPR repeat</keyword>
<dbReference type="SMART" id="SM00028">
    <property type="entry name" value="TPR"/>
    <property type="match status" value="3"/>
</dbReference>
<dbReference type="Pfam" id="PF13401">
    <property type="entry name" value="AAA_22"/>
    <property type="match status" value="1"/>
</dbReference>
<dbReference type="Gene3D" id="1.25.40.10">
    <property type="entry name" value="Tetratricopeptide repeat domain"/>
    <property type="match status" value="2"/>
</dbReference>
<dbReference type="CDD" id="cd00045">
    <property type="entry name" value="DED"/>
    <property type="match status" value="1"/>
</dbReference>
<dbReference type="EMBL" id="JARQWQ010000027">
    <property type="protein sequence ID" value="KAK2562921.1"/>
    <property type="molecule type" value="Genomic_DNA"/>
</dbReference>
<dbReference type="InterPro" id="IPR019734">
    <property type="entry name" value="TPR_rpt"/>
</dbReference>
<reference evidence="3" key="2">
    <citation type="journal article" date="2023" name="Science">
        <title>Genomic signatures of disease resistance in endangered staghorn corals.</title>
        <authorList>
            <person name="Vollmer S.V."/>
            <person name="Selwyn J.D."/>
            <person name="Despard B.A."/>
            <person name="Roesel C.L."/>
        </authorList>
    </citation>
    <scope>NUCLEOTIDE SEQUENCE</scope>
    <source>
        <strain evidence="3">K2</strain>
    </source>
</reference>
<sequence length="796" mass="88954">MDSGNPAFLSLLLSIGHDLTEEDFENLKFLCRGTVPASRLENISRPRELFLEIIHCCGLSEQNKSPLASLLFHIARHDLRNRLLGIEGGAITRAFNYWGGIPCRVPNFVGRKGQCSAVVEKLDQSDYCRIVSITGPPGFGKSAIAIQVGHELISQGKTNVYYVSLRDLRSLNGLVNSLLGALQIIASKEPIQQAKNYLQRLRKHSVIILDNAEDLLIPPVKDKFCRFIEDLAETALSVKILITSRQSITFFSVDTFSLCLDSLCPDHGRELLMLLDPNVSEDDAKQLACHCGGVPLVLRTTGALLLKGVDAKALISEFEMSPVSTLKSFSLNSLSHEHQLFNCLGICFDRLGADQQVALISLAVFPTTFTACDAQFLFRDHSKYNLQILLQDLVDNSMLQFDFLSKQYYVHSIIQSFCLDRVSQEASLSPTLESARKLFNIHYLMLLKELYALFLGKGCLKATEKFLINRRNIRQALNSSLLDPELEEMCIDTATAVCPLLAKMLRKEKFLSVYGQFTALCKANGDKKRYSDCLTAEAFCILSHCACHLPCPSAVEGFKEADNLQKGLGDDSSTMRAICLSKLGRCHGQSKDLEQAIPLIKRAIEIRENLKDEVFVAVGYKDLGGNFIYNVITELFIPNAAYAFNDAHKEANEIRKEKSLPVYLDLLGDHPFTATLMEDMGASYLELGDYDNSIKFIREALRMRKQSLGDHQETARSYHDLGMALAVQGYFTEALGVLRSALAIQDKVLGNHQETTRTHRQIAHVLKKLGRDKEARTEELMAHQRALSIYEPQPEN</sequence>
<dbReference type="GO" id="GO:0042981">
    <property type="term" value="P:regulation of apoptotic process"/>
    <property type="evidence" value="ECO:0007669"/>
    <property type="project" value="InterPro"/>
</dbReference>
<dbReference type="PROSITE" id="PS50005">
    <property type="entry name" value="TPR"/>
    <property type="match status" value="1"/>
</dbReference>
<dbReference type="InterPro" id="IPR003593">
    <property type="entry name" value="AAA+_ATPase"/>
</dbReference>
<accession>A0AAD9V6C7</accession>
<reference evidence="3" key="1">
    <citation type="journal article" date="2023" name="G3 (Bethesda)">
        <title>Whole genome assembly and annotation of the endangered Caribbean coral Acropora cervicornis.</title>
        <authorList>
            <person name="Selwyn J.D."/>
            <person name="Vollmer S.V."/>
        </authorList>
    </citation>
    <scope>NUCLEOTIDE SEQUENCE</scope>
    <source>
        <strain evidence="3">K2</strain>
    </source>
</reference>
<evidence type="ECO:0000259" key="2">
    <source>
        <dbReference type="PROSITE" id="PS50168"/>
    </source>
</evidence>
<dbReference type="InterPro" id="IPR011029">
    <property type="entry name" value="DEATH-like_dom_sf"/>
</dbReference>
<gene>
    <name evidence="3" type="ORF">P5673_013897</name>
</gene>
<dbReference type="PROSITE" id="PS50168">
    <property type="entry name" value="DED"/>
    <property type="match status" value="1"/>
</dbReference>
<dbReference type="SMART" id="SM00382">
    <property type="entry name" value="AAA"/>
    <property type="match status" value="1"/>
</dbReference>
<dbReference type="Pfam" id="PF01335">
    <property type="entry name" value="DED"/>
    <property type="match status" value="1"/>
</dbReference>
<dbReference type="PRINTS" id="PR00364">
    <property type="entry name" value="DISEASERSIST"/>
</dbReference>
<dbReference type="SMART" id="SM00031">
    <property type="entry name" value="DED"/>
    <property type="match status" value="1"/>
</dbReference>